<dbReference type="OrthoDB" id="556502at2"/>
<name>A0A4R3LKH5_9GAMM</name>
<gene>
    <name evidence="2" type="ORF">EDC25_102157</name>
</gene>
<dbReference type="InterPro" id="IPR029058">
    <property type="entry name" value="AB_hydrolase_fold"/>
</dbReference>
<evidence type="ECO:0000313" key="2">
    <source>
        <dbReference type="EMBL" id="TCT00792.1"/>
    </source>
</evidence>
<dbReference type="EMBL" id="SMAF01000002">
    <property type="protein sequence ID" value="TCT00792.1"/>
    <property type="molecule type" value="Genomic_DNA"/>
</dbReference>
<sequence length="217" mass="22826">MQEHVVLLHGIWMRGFTLGLLARRLRGAGYEVSCYDYASVTRSPEEGVARVRHYLDGLPDGARVHLVGHSLGGLLALELASQGLGDRLGLGRVVCLGTPLRGSAVARVLAGLLPLRWTLGQARERLCAGISALPAAVEVGQVAGSLPFGLGALVPGLERPHDGTVAVTETRMEGLADHDVVSTSHIGLLVSDEVALRVVGFLRTGRFRAPADAHVAA</sequence>
<feature type="domain" description="AB hydrolase-1" evidence="1">
    <location>
        <begin position="5"/>
        <end position="117"/>
    </location>
</feature>
<dbReference type="RefSeq" id="WP_123522086.1">
    <property type="nucleotide sequence ID" value="NZ_JBHLWF010000013.1"/>
</dbReference>
<comment type="caution">
    <text evidence="2">The sequence shown here is derived from an EMBL/GenBank/DDBJ whole genome shotgun (WGS) entry which is preliminary data.</text>
</comment>
<evidence type="ECO:0000259" key="1">
    <source>
        <dbReference type="Pfam" id="PF12697"/>
    </source>
</evidence>
<accession>A0A4R3LKH5</accession>
<dbReference type="Proteomes" id="UP000294599">
    <property type="component" value="Unassembled WGS sequence"/>
</dbReference>
<organism evidence="2 3">
    <name type="scientific">Pseudofulvimonas gallinarii</name>
    <dbReference type="NCBI Taxonomy" id="634155"/>
    <lineage>
        <taxon>Bacteria</taxon>
        <taxon>Pseudomonadati</taxon>
        <taxon>Pseudomonadota</taxon>
        <taxon>Gammaproteobacteria</taxon>
        <taxon>Lysobacterales</taxon>
        <taxon>Rhodanobacteraceae</taxon>
        <taxon>Pseudofulvimonas</taxon>
    </lineage>
</organism>
<dbReference type="AlphaFoldDB" id="A0A4R3LKH5"/>
<keyword evidence="2" id="KW-0378">Hydrolase</keyword>
<dbReference type="Gene3D" id="3.40.50.1820">
    <property type="entry name" value="alpha/beta hydrolase"/>
    <property type="match status" value="1"/>
</dbReference>
<reference evidence="2 3" key="1">
    <citation type="submission" date="2019-03" db="EMBL/GenBank/DDBJ databases">
        <title>Genomic Encyclopedia of Type Strains, Phase IV (KMG-IV): sequencing the most valuable type-strain genomes for metagenomic binning, comparative biology and taxonomic classification.</title>
        <authorList>
            <person name="Goeker M."/>
        </authorList>
    </citation>
    <scope>NUCLEOTIDE SEQUENCE [LARGE SCALE GENOMIC DNA]</scope>
    <source>
        <strain evidence="2 3">DSM 21944</strain>
    </source>
</reference>
<dbReference type="PANTHER" id="PTHR37946">
    <property type="entry name" value="SLL1969 PROTEIN"/>
    <property type="match status" value="1"/>
</dbReference>
<dbReference type="GO" id="GO:0016787">
    <property type="term" value="F:hydrolase activity"/>
    <property type="evidence" value="ECO:0007669"/>
    <property type="project" value="UniProtKB-KW"/>
</dbReference>
<keyword evidence="3" id="KW-1185">Reference proteome</keyword>
<dbReference type="Pfam" id="PF12697">
    <property type="entry name" value="Abhydrolase_6"/>
    <property type="match status" value="1"/>
</dbReference>
<evidence type="ECO:0000313" key="3">
    <source>
        <dbReference type="Proteomes" id="UP000294599"/>
    </source>
</evidence>
<dbReference type="PANTHER" id="PTHR37946:SF1">
    <property type="entry name" value="SLL1969 PROTEIN"/>
    <property type="match status" value="1"/>
</dbReference>
<dbReference type="SUPFAM" id="SSF53474">
    <property type="entry name" value="alpha/beta-Hydrolases"/>
    <property type="match status" value="1"/>
</dbReference>
<dbReference type="InterPro" id="IPR000073">
    <property type="entry name" value="AB_hydrolase_1"/>
</dbReference>
<proteinExistence type="predicted"/>
<protein>
    <submittedName>
        <fullName evidence="2">Alpha/beta hydrolase family protein</fullName>
    </submittedName>
</protein>